<proteinExistence type="predicted"/>
<accession>G8NRC9</accession>
<keyword evidence="2" id="KW-1185">Reference proteome</keyword>
<dbReference type="EMBL" id="CP003130">
    <property type="protein sequence ID" value="AEU37287.1"/>
    <property type="molecule type" value="Genomic_DNA"/>
</dbReference>
<evidence type="ECO:0000313" key="2">
    <source>
        <dbReference type="Proteomes" id="UP000007113"/>
    </source>
</evidence>
<dbReference type="Proteomes" id="UP000007113">
    <property type="component" value="Chromosome"/>
</dbReference>
<dbReference type="HOGENOM" id="CLU_830962_0_0_0"/>
<reference evidence="1 2" key="1">
    <citation type="submission" date="2011-11" db="EMBL/GenBank/DDBJ databases">
        <title>Complete sequence of Granulicella mallensis MP5ACTX8.</title>
        <authorList>
            <consortium name="US DOE Joint Genome Institute"/>
            <person name="Lucas S."/>
            <person name="Copeland A."/>
            <person name="Lapidus A."/>
            <person name="Cheng J.-F."/>
            <person name="Goodwin L."/>
            <person name="Pitluck S."/>
            <person name="Peters L."/>
            <person name="Lu M."/>
            <person name="Detter J.C."/>
            <person name="Han C."/>
            <person name="Tapia R."/>
            <person name="Land M."/>
            <person name="Hauser L."/>
            <person name="Kyrpides N."/>
            <person name="Ivanova N."/>
            <person name="Mikhailova N."/>
            <person name="Pagani I."/>
            <person name="Rawat S."/>
            <person name="Mannisto M."/>
            <person name="Haggblom M."/>
            <person name="Woyke T."/>
        </authorList>
    </citation>
    <scope>NUCLEOTIDE SEQUENCE [LARGE SCALE GENOMIC DNA]</scope>
    <source>
        <strain evidence="2">ATCC BAA-1857 / DSM 23137 / MP5ACTX8</strain>
    </source>
</reference>
<organism evidence="1 2">
    <name type="scientific">Granulicella mallensis (strain ATCC BAA-1857 / DSM 23137 / MP5ACTX8)</name>
    <dbReference type="NCBI Taxonomy" id="682795"/>
    <lineage>
        <taxon>Bacteria</taxon>
        <taxon>Pseudomonadati</taxon>
        <taxon>Acidobacteriota</taxon>
        <taxon>Terriglobia</taxon>
        <taxon>Terriglobales</taxon>
        <taxon>Acidobacteriaceae</taxon>
        <taxon>Granulicella</taxon>
    </lineage>
</organism>
<protein>
    <submittedName>
        <fullName evidence="1">Uncharacterized protein</fullName>
    </submittedName>
</protein>
<dbReference type="STRING" id="682795.AciX8_2984"/>
<dbReference type="KEGG" id="gma:AciX8_2984"/>
<sequence length="334" mass="37596">MRMHRRILEVFAIVVCLLGSAVWCQSQIEPLHEQHRFDIEYEKQMGQYNVVPIPSQVYDLLTEDKDVRQAYSSLYLGGWFSPGLMSISNSKGELYLATWEGVFAGVPGNTFWLLKTEKEHNRSSVIFKITADRLVIGQKDASSYPEIIASQQTTTARTDSVFRFVAGTYILSRQYTDPHYREQKSFNADDGTPTVQHPVPIPEDVFKTLSEDDEFVREALNDHGWPINRGPKNGWLTASLVSKPNSKGRLYLVVGNGSLAGAHGTTFWLVTNEGDGIKPRVIFKIATDQLEIGKTDISGYPVITAVRETAVSMTDLVFHFVAGKYVFLRSKKDH</sequence>
<gene>
    <name evidence="1" type="ordered locus">AciX8_2984</name>
</gene>
<name>G8NRC9_GRAMM</name>
<evidence type="ECO:0000313" key="1">
    <source>
        <dbReference type="EMBL" id="AEU37287.1"/>
    </source>
</evidence>
<dbReference type="AlphaFoldDB" id="G8NRC9"/>